<comment type="function">
    <text evidence="3">DOK proteins are enzymatically inert adaptor or scaffolding proteins. They provide a docking platform for the assembly of multimolecular signaling complexes. DOK3 is a negative regulator of JNK signaling in B-cells through interaction with INPP5D/SHIP1. May modulate ABL1 function.</text>
</comment>
<dbReference type="CDD" id="cd14676">
    <property type="entry name" value="PH_DOK1_2_3"/>
    <property type="match status" value="1"/>
</dbReference>
<protein>
    <recommendedName>
        <fullName evidence="4">Docking protein 3</fullName>
    </recommendedName>
    <alternativeName>
        <fullName evidence="5">Downstream of tyrosine kinase 3</fullName>
    </alternativeName>
</protein>
<organism evidence="8">
    <name type="scientific">Castor canadensis</name>
    <name type="common">American beaver</name>
    <dbReference type="NCBI Taxonomy" id="51338"/>
    <lineage>
        <taxon>Eukaryota</taxon>
        <taxon>Metazoa</taxon>
        <taxon>Chordata</taxon>
        <taxon>Craniata</taxon>
        <taxon>Vertebrata</taxon>
        <taxon>Euteleostomi</taxon>
        <taxon>Mammalia</taxon>
        <taxon>Eutheria</taxon>
        <taxon>Euarchontoglires</taxon>
        <taxon>Glires</taxon>
        <taxon>Rodentia</taxon>
        <taxon>Castorimorpha</taxon>
        <taxon>Castoridae</taxon>
        <taxon>Castor</taxon>
    </lineage>
</organism>
<evidence type="ECO:0000256" key="3">
    <source>
        <dbReference type="ARBA" id="ARBA00057096"/>
    </source>
</evidence>
<keyword evidence="10" id="KW-1185">Reference proteome</keyword>
<dbReference type="GeneID" id="109685756"/>
<dbReference type="PANTHER" id="PTHR21258">
    <property type="entry name" value="DOCKING PROTEIN RELATED"/>
    <property type="match status" value="1"/>
</dbReference>
<dbReference type="RefSeq" id="XP_020018349.1">
    <property type="nucleotide sequence ID" value="XM_020162760.1"/>
</dbReference>
<dbReference type="SUPFAM" id="SSF50729">
    <property type="entry name" value="PH domain-like"/>
    <property type="match status" value="2"/>
</dbReference>
<dbReference type="KEGG" id="ccan:109685756"/>
<proteinExistence type="inferred from homology"/>
<feature type="domain" description="IRS-type PTB" evidence="7">
    <location>
        <begin position="157"/>
        <end position="261"/>
    </location>
</feature>
<dbReference type="Proteomes" id="UP001732720">
    <property type="component" value="Chromosome 16"/>
</dbReference>
<dbReference type="PANTHER" id="PTHR21258:SF42">
    <property type="entry name" value="DOCKING PROTEIN 3"/>
    <property type="match status" value="1"/>
</dbReference>
<evidence type="ECO:0000313" key="8">
    <source>
        <dbReference type="EMBL" id="JAV43289.1"/>
    </source>
</evidence>
<evidence type="ECO:0000313" key="10">
    <source>
        <dbReference type="Proteomes" id="UP001732720"/>
    </source>
</evidence>
<dbReference type="InterPro" id="IPR001849">
    <property type="entry name" value="PH_domain"/>
</dbReference>
<dbReference type="Gene3D" id="2.30.29.30">
    <property type="entry name" value="Pleckstrin-homology domain (PH domain)/Phosphotyrosine-binding domain (PTB)"/>
    <property type="match status" value="2"/>
</dbReference>
<sequence length="444" mass="48217">MESVETPVKDGILYQQHIKFGKKSWRKVWALLYAGGPSGVARLESWDIRDGGLGPANDRATGPGRRGERRVIRLADCVSVLPADGESCPRDTGAFLLTTTERSHLLAAQHRQSWMGPICQLAFPGTGEFSSGPAEAQSPKRSLVPMEDNSIYSSWQEVGEFQVVVQRTKAATRCQLKGPYLLVLSQDGIQLRETSSPQTLYSWPYHFLRKFGSDKGVFSFEAGRRCDSGEGLFAFSSSRAPDMCGAVAAAIARQRERLKELAMPQPCLLSRATSLPSLEPPGELREVAPGSEPPTSRRAQKDEPGPQSLPLLLGPTGEEPASDLYASVCKRTSGPPATAEHLYENLCVLEPSSGLPNGAPRSQEGPHGGRSPLASPIYHNNEDLSWPSPAQDSSLEAQYRRLLELELDDAGGTSRSSTQAGFKAKLVTLLSRERKKGPVPCDRP</sequence>
<dbReference type="AlphaFoldDB" id="A0A250YID6"/>
<dbReference type="InterPro" id="IPR011993">
    <property type="entry name" value="PH-like_dom_sf"/>
</dbReference>
<evidence type="ECO:0000313" key="9">
    <source>
        <dbReference type="Ensembl" id="ENSCCNP00000025292.1"/>
    </source>
</evidence>
<evidence type="ECO:0000256" key="5">
    <source>
        <dbReference type="ARBA" id="ARBA00077468"/>
    </source>
</evidence>
<dbReference type="SMART" id="SM00310">
    <property type="entry name" value="PTBI"/>
    <property type="match status" value="1"/>
</dbReference>
<dbReference type="RefSeq" id="XP_020018348.1">
    <property type="nucleotide sequence ID" value="XM_020162759.1"/>
</dbReference>
<dbReference type="InterPro" id="IPR050996">
    <property type="entry name" value="Docking_Protein_DOK"/>
</dbReference>
<dbReference type="EMBL" id="GFFW01001499">
    <property type="protein sequence ID" value="JAV43289.1"/>
    <property type="molecule type" value="Transcribed_RNA"/>
</dbReference>
<evidence type="ECO:0000256" key="4">
    <source>
        <dbReference type="ARBA" id="ARBA00071711"/>
    </source>
</evidence>
<dbReference type="CTD" id="79930"/>
<dbReference type="CDD" id="cd01203">
    <property type="entry name" value="PTB_DOK1_DOK2_DOK3"/>
    <property type="match status" value="1"/>
</dbReference>
<evidence type="ECO:0000313" key="12">
    <source>
        <dbReference type="RefSeq" id="XP_020018349.1"/>
    </source>
</evidence>
<dbReference type="RefSeq" id="XP_073914870.1">
    <property type="nucleotide sequence ID" value="XM_074058769.1"/>
</dbReference>
<feature type="region of interest" description="Disordered" evidence="6">
    <location>
        <begin position="352"/>
        <end position="392"/>
    </location>
</feature>
<evidence type="ECO:0000259" key="7">
    <source>
        <dbReference type="PROSITE" id="PS51064"/>
    </source>
</evidence>
<feature type="compositionally biased region" description="Low complexity" evidence="6">
    <location>
        <begin position="305"/>
        <end position="318"/>
    </location>
</feature>
<dbReference type="FunFam" id="2.30.29.30:FF:000213">
    <property type="entry name" value="Docking protein 3"/>
    <property type="match status" value="1"/>
</dbReference>
<dbReference type="Pfam" id="PF02174">
    <property type="entry name" value="IRS"/>
    <property type="match status" value="1"/>
</dbReference>
<dbReference type="InterPro" id="IPR037751">
    <property type="entry name" value="Dok1/2/3_PTB"/>
</dbReference>
<accession>A0A250YID6</accession>
<comment type="similarity">
    <text evidence="1">Belongs to the DOK family. Type A subfamily.</text>
</comment>
<evidence type="ECO:0000256" key="1">
    <source>
        <dbReference type="ARBA" id="ARBA00010955"/>
    </source>
</evidence>
<reference evidence="9" key="2">
    <citation type="submission" date="2023-09" db="UniProtKB">
        <authorList>
            <consortium name="Ensembl"/>
        </authorList>
    </citation>
    <scope>IDENTIFICATION</scope>
</reference>
<dbReference type="OrthoDB" id="6243387at2759"/>
<dbReference type="RefSeq" id="XP_073914869.1">
    <property type="nucleotide sequence ID" value="XM_074058768.1"/>
</dbReference>
<dbReference type="GO" id="GO:0043410">
    <property type="term" value="P:positive regulation of MAPK cascade"/>
    <property type="evidence" value="ECO:0007669"/>
    <property type="project" value="TreeGrafter"/>
</dbReference>
<evidence type="ECO:0000313" key="11">
    <source>
        <dbReference type="RefSeq" id="XP_020018348.1"/>
    </source>
</evidence>
<dbReference type="GO" id="GO:0007169">
    <property type="term" value="P:cell surface receptor protein tyrosine kinase signaling pathway"/>
    <property type="evidence" value="ECO:0007669"/>
    <property type="project" value="TreeGrafter"/>
</dbReference>
<dbReference type="SMART" id="SM00233">
    <property type="entry name" value="PH"/>
    <property type="match status" value="1"/>
</dbReference>
<feature type="region of interest" description="Disordered" evidence="6">
    <location>
        <begin position="272"/>
        <end position="318"/>
    </location>
</feature>
<name>A0A250YID6_CASCN</name>
<evidence type="ECO:0000256" key="6">
    <source>
        <dbReference type="SAM" id="MobiDB-lite"/>
    </source>
</evidence>
<reference evidence="11 12" key="3">
    <citation type="submission" date="2025-04" db="UniProtKB">
        <authorList>
            <consortium name="RefSeq"/>
        </authorList>
    </citation>
    <scope>IDENTIFICATION</scope>
    <source>
        <tissue evidence="11 12">Leukocyte</tissue>
    </source>
</reference>
<dbReference type="RefSeq" id="XP_073914871.1">
    <property type="nucleotide sequence ID" value="XM_074058770.1"/>
</dbReference>
<dbReference type="InterPro" id="IPR002404">
    <property type="entry name" value="IRS_PTB"/>
</dbReference>
<dbReference type="GO" id="GO:0005737">
    <property type="term" value="C:cytoplasm"/>
    <property type="evidence" value="ECO:0007669"/>
    <property type="project" value="UniProtKB-ARBA"/>
</dbReference>
<dbReference type="PROSITE" id="PS51064">
    <property type="entry name" value="IRS_PTB"/>
    <property type="match status" value="1"/>
</dbReference>
<gene>
    <name evidence="8" type="primary">DOK3</name>
    <name evidence="9 11 12" type="synonym">Dok3</name>
</gene>
<dbReference type="Ensembl" id="ENSCCNT00000032174.1">
    <property type="protein sequence ID" value="ENSCCNP00000025292.1"/>
    <property type="gene ID" value="ENSCCNG00000024682.1"/>
</dbReference>
<keyword evidence="2" id="KW-0597">Phosphoprotein</keyword>
<dbReference type="SMART" id="SM01244">
    <property type="entry name" value="IRS"/>
    <property type="match status" value="1"/>
</dbReference>
<evidence type="ECO:0000256" key="2">
    <source>
        <dbReference type="ARBA" id="ARBA00022553"/>
    </source>
</evidence>
<dbReference type="GO" id="GO:0007265">
    <property type="term" value="P:Ras protein signal transduction"/>
    <property type="evidence" value="ECO:0007669"/>
    <property type="project" value="TreeGrafter"/>
</dbReference>
<reference evidence="8" key="1">
    <citation type="journal article" date="2017" name="G3 (Bethesda)">
        <title>De Novo Genome and Transcriptome Assembly of the Canadian Beaver (Castor canadensis).</title>
        <authorList>
            <person name="Lok S."/>
            <person name="Paton T.A."/>
            <person name="Wang Z."/>
            <person name="Kaur G."/>
            <person name="Walker S."/>
            <person name="Yuen R.K."/>
            <person name="Sung W.W."/>
            <person name="Whitney J."/>
            <person name="Buchanan J.A."/>
            <person name="Trost B."/>
            <person name="Singh N."/>
            <person name="Apresto B."/>
            <person name="Chen N."/>
            <person name="Coole M."/>
            <person name="Dawson T.J."/>
            <person name="Ho K.Y."/>
            <person name="Hu Z."/>
            <person name="Pullenayegum S."/>
            <person name="Samler K."/>
            <person name="Shipstone A."/>
            <person name="Tsoi F."/>
            <person name="Wang T."/>
            <person name="Pereira S.L."/>
            <person name="Rostami P."/>
            <person name="Ryan C.A."/>
            <person name="Tong A.H."/>
            <person name="Ng K."/>
            <person name="Sundaravadanam Y."/>
            <person name="Simpson J.T."/>
            <person name="Lim B.K."/>
            <person name="Engstrom M.D."/>
            <person name="Dutton C.J."/>
            <person name="Kerr K.C."/>
            <person name="Franke M."/>
            <person name="Rapley W."/>
            <person name="Wintle R.F."/>
            <person name="Scherer S.W."/>
        </authorList>
    </citation>
    <scope>NUCLEOTIDE SEQUENCE</scope>
    <source>
        <strain evidence="8">Ward</strain>
        <tissue evidence="8">Leukocyte</tissue>
    </source>
</reference>